<gene>
    <name evidence="1" type="ORF">PHYSODRAFT_329759</name>
</gene>
<keyword evidence="2" id="KW-1185">Reference proteome</keyword>
<organism evidence="1 2">
    <name type="scientific">Phytophthora sojae (strain P6497)</name>
    <name type="common">Soybean stem and root rot agent</name>
    <name type="synonym">Phytophthora megasperma f. sp. glycines</name>
    <dbReference type="NCBI Taxonomy" id="1094619"/>
    <lineage>
        <taxon>Eukaryota</taxon>
        <taxon>Sar</taxon>
        <taxon>Stramenopiles</taxon>
        <taxon>Oomycota</taxon>
        <taxon>Peronosporomycetes</taxon>
        <taxon>Peronosporales</taxon>
        <taxon>Peronosporaceae</taxon>
        <taxon>Phytophthora</taxon>
    </lineage>
</organism>
<dbReference type="KEGG" id="psoj:PHYSODRAFT_329759"/>
<name>G4Z8E1_PHYSP</name>
<evidence type="ECO:0000313" key="2">
    <source>
        <dbReference type="Proteomes" id="UP000002640"/>
    </source>
</evidence>
<reference evidence="1 2" key="1">
    <citation type="journal article" date="2006" name="Science">
        <title>Phytophthora genome sequences uncover evolutionary origins and mechanisms of pathogenesis.</title>
        <authorList>
            <person name="Tyler B.M."/>
            <person name="Tripathy S."/>
            <person name="Zhang X."/>
            <person name="Dehal P."/>
            <person name="Jiang R.H."/>
            <person name="Aerts A."/>
            <person name="Arredondo F.D."/>
            <person name="Baxter L."/>
            <person name="Bensasson D."/>
            <person name="Beynon J.L."/>
            <person name="Chapman J."/>
            <person name="Damasceno C.M."/>
            <person name="Dorrance A.E."/>
            <person name="Dou D."/>
            <person name="Dickerman A.W."/>
            <person name="Dubchak I.L."/>
            <person name="Garbelotto M."/>
            <person name="Gijzen M."/>
            <person name="Gordon S.G."/>
            <person name="Govers F."/>
            <person name="Grunwald N.J."/>
            <person name="Huang W."/>
            <person name="Ivors K.L."/>
            <person name="Jones R.W."/>
            <person name="Kamoun S."/>
            <person name="Krampis K."/>
            <person name="Lamour K.H."/>
            <person name="Lee M.K."/>
            <person name="McDonald W.H."/>
            <person name="Medina M."/>
            <person name="Meijer H.J."/>
            <person name="Nordberg E.K."/>
            <person name="Maclean D.J."/>
            <person name="Ospina-Giraldo M.D."/>
            <person name="Morris P.F."/>
            <person name="Phuntumart V."/>
            <person name="Putnam N.H."/>
            <person name="Rash S."/>
            <person name="Rose J.K."/>
            <person name="Sakihama Y."/>
            <person name="Salamov A.A."/>
            <person name="Savidor A."/>
            <person name="Scheuring C.F."/>
            <person name="Smith B.M."/>
            <person name="Sobral B.W."/>
            <person name="Terry A."/>
            <person name="Torto-Alalibo T.A."/>
            <person name="Win J."/>
            <person name="Xu Z."/>
            <person name="Zhang H."/>
            <person name="Grigoriev I.V."/>
            <person name="Rokhsar D.S."/>
            <person name="Boore J.L."/>
        </authorList>
    </citation>
    <scope>NUCLEOTIDE SEQUENCE [LARGE SCALE GENOMIC DNA]</scope>
    <source>
        <strain evidence="1 2">P6497</strain>
    </source>
</reference>
<proteinExistence type="predicted"/>
<accession>G4Z8E1</accession>
<dbReference type="InParanoid" id="G4Z8E1"/>
<sequence length="122" mass="12842">MALPPLQPGWQSELLDMELEDAAAGHGTPAAAAAKPVSMLSMSPEPVDVHPAEGESQICGAHRGHRGAQARVPVRRSEVAATASPLTSSSDGDKALRVVAYDAVYGDDRRGQDEWSMRTPSP</sequence>
<dbReference type="EMBL" id="JH159153">
    <property type="protein sequence ID" value="EGZ21861.1"/>
    <property type="molecule type" value="Genomic_DNA"/>
</dbReference>
<evidence type="ECO:0000313" key="1">
    <source>
        <dbReference type="EMBL" id="EGZ21861.1"/>
    </source>
</evidence>
<dbReference type="Proteomes" id="UP000002640">
    <property type="component" value="Unassembled WGS sequence"/>
</dbReference>
<dbReference type="GeneID" id="20645989"/>
<protein>
    <submittedName>
        <fullName evidence="1">Uncharacterized protein</fullName>
    </submittedName>
</protein>
<dbReference type="RefSeq" id="XP_009524578.1">
    <property type="nucleotide sequence ID" value="XM_009526283.1"/>
</dbReference>
<dbReference type="AlphaFoldDB" id="G4Z8E1"/>